<evidence type="ECO:0000313" key="3">
    <source>
        <dbReference type="Proteomes" id="UP000239458"/>
    </source>
</evidence>
<reference evidence="2 3" key="1">
    <citation type="submission" date="2017-09" db="EMBL/GenBank/DDBJ databases">
        <title>Genomic, metabolic, and phenotypic characteristics of bacterial isolates from the natural microbiome of the model nematode Caenorhabditis elegans.</title>
        <authorList>
            <person name="Zimmermann J."/>
            <person name="Obeng N."/>
            <person name="Yang W."/>
            <person name="Obeng O."/>
            <person name="Kissoyan K."/>
            <person name="Pees B."/>
            <person name="Dirksen P."/>
            <person name="Hoppner M."/>
            <person name="Franke A."/>
            <person name="Rosenstiel P."/>
            <person name="Leippe M."/>
            <person name="Dierking K."/>
            <person name="Kaleta C."/>
            <person name="Schulenburg H."/>
        </authorList>
    </citation>
    <scope>NUCLEOTIDE SEQUENCE [LARGE SCALE GENOMIC DNA]</scope>
    <source>
        <strain evidence="2 3">MYb184</strain>
    </source>
</reference>
<organism evidence="2 3">
    <name type="scientific">Pseudomonas cedrina</name>
    <dbReference type="NCBI Taxonomy" id="651740"/>
    <lineage>
        <taxon>Bacteria</taxon>
        <taxon>Pseudomonadati</taxon>
        <taxon>Pseudomonadota</taxon>
        <taxon>Gammaproteobacteria</taxon>
        <taxon>Pseudomonadales</taxon>
        <taxon>Pseudomonadaceae</taxon>
        <taxon>Pseudomonas</taxon>
    </lineage>
</organism>
<feature type="compositionally biased region" description="Basic and acidic residues" evidence="1">
    <location>
        <begin position="63"/>
        <end position="72"/>
    </location>
</feature>
<name>A0A2S9CN42_PSECE</name>
<evidence type="ECO:0000313" key="2">
    <source>
        <dbReference type="EMBL" id="PRB81908.1"/>
    </source>
</evidence>
<comment type="caution">
    <text evidence="2">The sequence shown here is derived from an EMBL/GenBank/DDBJ whole genome shotgun (WGS) entry which is preliminary data.</text>
</comment>
<accession>A0A2S9CN42</accession>
<dbReference type="Proteomes" id="UP000239458">
    <property type="component" value="Unassembled WGS sequence"/>
</dbReference>
<protein>
    <submittedName>
        <fullName evidence="2">Uncharacterized protein</fullName>
    </submittedName>
</protein>
<dbReference type="RefSeq" id="WP_105229050.1">
    <property type="nucleotide sequence ID" value="NZ_PCQE01000142.1"/>
</dbReference>
<sequence>MNNAEDKARQRIKSIQVAVDIESAEGSYDLAWGYLLALQDFDLITEDQKNELDNEASSAKKTRIAELKKKKR</sequence>
<gene>
    <name evidence="2" type="ORF">CQ006_28145</name>
</gene>
<proteinExistence type="predicted"/>
<dbReference type="AlphaFoldDB" id="A0A2S9CN42"/>
<evidence type="ECO:0000256" key="1">
    <source>
        <dbReference type="SAM" id="MobiDB-lite"/>
    </source>
</evidence>
<dbReference type="EMBL" id="PCQE01000142">
    <property type="protein sequence ID" value="PRB81908.1"/>
    <property type="molecule type" value="Genomic_DNA"/>
</dbReference>
<feature type="region of interest" description="Disordered" evidence="1">
    <location>
        <begin position="52"/>
        <end position="72"/>
    </location>
</feature>